<dbReference type="InterPro" id="IPR029058">
    <property type="entry name" value="AB_hydrolase_fold"/>
</dbReference>
<reference evidence="1" key="1">
    <citation type="submission" date="2018-05" db="EMBL/GenBank/DDBJ databases">
        <authorList>
            <person name="Lanie J.A."/>
            <person name="Ng W.-L."/>
            <person name="Kazmierczak K.M."/>
            <person name="Andrzejewski T.M."/>
            <person name="Davidsen T.M."/>
            <person name="Wayne K.J."/>
            <person name="Tettelin H."/>
            <person name="Glass J.I."/>
            <person name="Rusch D."/>
            <person name="Podicherti R."/>
            <person name="Tsui H.-C.T."/>
            <person name="Winkler M.E."/>
        </authorList>
    </citation>
    <scope>NUCLEOTIDE SEQUENCE</scope>
</reference>
<dbReference type="SUPFAM" id="SSF53474">
    <property type="entry name" value="alpha/beta-Hydrolases"/>
    <property type="match status" value="1"/>
</dbReference>
<dbReference type="AlphaFoldDB" id="A0A382EIT8"/>
<gene>
    <name evidence="1" type="ORF">METZ01_LOCUS202735</name>
</gene>
<sequence>MGHFDFDIVPVTIQHEENSTFTETYGFVGSQGLVVLEGIHFIPRDHPSNTVVLMMHPSSTLQQLPIPRALAEVGIHLMCCGSRYPKNDTALIMEKVTLDLGAYVRHAKEELGYENVVLLGWSGGGSLSLFYQAEAEDPTITNTPAGDPVDLTAADLVPADAVMFIAAHASRALTLTEWMDASVRDEINPEDRDPELDIYNPNNPNQLPFSSKFLLRYRNEQIGRNRKITTWVKEVLAELKRRDDGEVERGFVVHRTMADPRWIDPAVDPNERKPNWCYLGNPRTVNNGPAGLARFCTLRSWLSQWSYDESRVDGIISAQRVSVPFLTLENGADDACPASHAKMIFDAAASANKEMRVIKGAGHYYKGQPEKMNEAVSLITNWLERQGLVDTVVSRH</sequence>
<name>A0A382EIT8_9ZZZZ</name>
<dbReference type="EMBL" id="UINC01044426">
    <property type="protein sequence ID" value="SVB49881.1"/>
    <property type="molecule type" value="Genomic_DNA"/>
</dbReference>
<proteinExistence type="predicted"/>
<organism evidence="1">
    <name type="scientific">marine metagenome</name>
    <dbReference type="NCBI Taxonomy" id="408172"/>
    <lineage>
        <taxon>unclassified sequences</taxon>
        <taxon>metagenomes</taxon>
        <taxon>ecological metagenomes</taxon>
    </lineage>
</organism>
<accession>A0A382EIT8</accession>
<evidence type="ECO:0000313" key="1">
    <source>
        <dbReference type="EMBL" id="SVB49881.1"/>
    </source>
</evidence>
<dbReference type="Gene3D" id="3.40.50.1820">
    <property type="entry name" value="alpha/beta hydrolase"/>
    <property type="match status" value="2"/>
</dbReference>
<protein>
    <submittedName>
        <fullName evidence="1">Uncharacterized protein</fullName>
    </submittedName>
</protein>